<evidence type="ECO:0000256" key="11">
    <source>
        <dbReference type="ARBA" id="ARBA00023201"/>
    </source>
</evidence>
<feature type="transmembrane region" description="Helical" evidence="14">
    <location>
        <begin position="119"/>
        <end position="145"/>
    </location>
</feature>
<feature type="transmembrane region" description="Helical" evidence="14">
    <location>
        <begin position="546"/>
        <end position="570"/>
    </location>
</feature>
<evidence type="ECO:0000313" key="16">
    <source>
        <dbReference type="Proteomes" id="UP000053660"/>
    </source>
</evidence>
<evidence type="ECO:0000256" key="4">
    <source>
        <dbReference type="ARBA" id="ARBA00022461"/>
    </source>
</evidence>
<dbReference type="PRINTS" id="PR01078">
    <property type="entry name" value="AMINACHANNEL"/>
</dbReference>
<keyword evidence="5 13" id="KW-0812">Transmembrane</keyword>
<evidence type="ECO:0000256" key="9">
    <source>
        <dbReference type="ARBA" id="ARBA00023136"/>
    </source>
</evidence>
<evidence type="ECO:0000256" key="2">
    <source>
        <dbReference type="ARBA" id="ARBA00007193"/>
    </source>
</evidence>
<evidence type="ECO:0000256" key="12">
    <source>
        <dbReference type="ARBA" id="ARBA00023303"/>
    </source>
</evidence>
<evidence type="ECO:0000313" key="15">
    <source>
        <dbReference type="EMBL" id="KHJ92972.1"/>
    </source>
</evidence>
<keyword evidence="12 13" id="KW-0407">Ion channel</keyword>
<keyword evidence="9 14" id="KW-0472">Membrane</keyword>
<evidence type="ECO:0000256" key="7">
    <source>
        <dbReference type="ARBA" id="ARBA00023053"/>
    </source>
</evidence>
<reference evidence="15 16" key="1">
    <citation type="submission" date="2014-03" db="EMBL/GenBank/DDBJ databases">
        <title>Draft genome of the hookworm Oesophagostomum dentatum.</title>
        <authorList>
            <person name="Mitreva M."/>
        </authorList>
    </citation>
    <scope>NUCLEOTIDE SEQUENCE [LARGE SCALE GENOMIC DNA]</scope>
    <source>
        <strain evidence="15 16">OD-Hann</strain>
    </source>
</reference>
<evidence type="ECO:0000256" key="5">
    <source>
        <dbReference type="ARBA" id="ARBA00022692"/>
    </source>
</evidence>
<keyword evidence="3 13" id="KW-0813">Transport</keyword>
<keyword evidence="16" id="KW-1185">Reference proteome</keyword>
<keyword evidence="7" id="KW-0915">Sodium</keyword>
<keyword evidence="10" id="KW-0325">Glycoprotein</keyword>
<dbReference type="PANTHER" id="PTHR11690:SF222">
    <property type="entry name" value="AMILORIDE-SENSITIVE SODIUM CHANNEL SUBUNIT GAMMA"/>
    <property type="match status" value="1"/>
</dbReference>
<dbReference type="InterPro" id="IPR001873">
    <property type="entry name" value="ENaC"/>
</dbReference>
<evidence type="ECO:0000256" key="1">
    <source>
        <dbReference type="ARBA" id="ARBA00004141"/>
    </source>
</evidence>
<dbReference type="Gene3D" id="1.10.287.770">
    <property type="entry name" value="YojJ-like"/>
    <property type="match status" value="1"/>
</dbReference>
<dbReference type="PANTHER" id="PTHR11690">
    <property type="entry name" value="AMILORIDE-SENSITIVE SODIUM CHANNEL-RELATED"/>
    <property type="match status" value="1"/>
</dbReference>
<name>A0A0B1TAZ1_OESDE</name>
<accession>A0A0B1TAZ1</accession>
<dbReference type="GO" id="GO:0005886">
    <property type="term" value="C:plasma membrane"/>
    <property type="evidence" value="ECO:0007669"/>
    <property type="project" value="TreeGrafter"/>
</dbReference>
<keyword evidence="8 13" id="KW-0406">Ion transport</keyword>
<dbReference type="AlphaFoldDB" id="A0A0B1TAZ1"/>
<dbReference type="EMBL" id="KN551020">
    <property type="protein sequence ID" value="KHJ92972.1"/>
    <property type="molecule type" value="Genomic_DNA"/>
</dbReference>
<protein>
    <submittedName>
        <fullName evidence="15">Amiloride-sensitive sodium channel</fullName>
    </submittedName>
</protein>
<gene>
    <name evidence="15" type="ORF">OESDEN_07125</name>
</gene>
<evidence type="ECO:0000256" key="10">
    <source>
        <dbReference type="ARBA" id="ARBA00023180"/>
    </source>
</evidence>
<dbReference type="Proteomes" id="UP000053660">
    <property type="component" value="Unassembled WGS sequence"/>
</dbReference>
<dbReference type="GO" id="GO:0015280">
    <property type="term" value="F:ligand-gated sodium channel activity"/>
    <property type="evidence" value="ECO:0007669"/>
    <property type="project" value="TreeGrafter"/>
</dbReference>
<evidence type="ECO:0000256" key="8">
    <source>
        <dbReference type="ARBA" id="ARBA00023065"/>
    </source>
</evidence>
<keyword evidence="4 13" id="KW-0894">Sodium channel</keyword>
<proteinExistence type="inferred from homology"/>
<dbReference type="Gene3D" id="2.60.470.10">
    <property type="entry name" value="Acid-sensing ion channels like domains"/>
    <property type="match status" value="1"/>
</dbReference>
<dbReference type="OrthoDB" id="8065060at2759"/>
<evidence type="ECO:0000256" key="14">
    <source>
        <dbReference type="SAM" id="Phobius"/>
    </source>
</evidence>
<evidence type="ECO:0000256" key="3">
    <source>
        <dbReference type="ARBA" id="ARBA00022448"/>
    </source>
</evidence>
<evidence type="ECO:0000256" key="6">
    <source>
        <dbReference type="ARBA" id="ARBA00022989"/>
    </source>
</evidence>
<dbReference type="Pfam" id="PF00858">
    <property type="entry name" value="ASC"/>
    <property type="match status" value="1"/>
</dbReference>
<evidence type="ECO:0000256" key="13">
    <source>
        <dbReference type="RuleBase" id="RU000679"/>
    </source>
</evidence>
<comment type="subcellular location">
    <subcellularLocation>
        <location evidence="1">Membrane</location>
        <topology evidence="1">Multi-pass membrane protein</topology>
    </subcellularLocation>
</comment>
<sequence length="592" mass="67957">MFYFASKSERNLQDKENYCSPSSSSADGSSIDSNSAYLPRSVTFTSCNEYFEKGSPSHHRRINFKQRASQIILQVPTEQIRRIKDTEGLGSISRETQHFSQTTTMHGPKRIYQGKKFSTYFWVLMMLASLLLLIYQVTSLISMYISKSTLSQVSFIINENGMDFPMVTVCNYNPIRKSYIHKLNETGEFSDQLLDYLMQSLTDTEALYGNADRAELHVGDRALQIYKEKHPNFTVQDFFREAGFNCSHTFKLCTFGGRQFDCCKYMETTLTNLGKCHTLDLREARENLQKQTYAGVNAGLMLALDTHMEEQIDGAGDEAAPIFTNAYENGFRYYVHAPDTIPYLVSEGISVSPGSRVYSAISMNRYILLSPEEWGNCSETWPHKYSTDIPYSAVNCESLCKANYYYDLCGCSPFTYNIDGARPLCSPYQTVQCIDQHIRIQVNGKFEKIHVFTLRTDHIQTPTCHECASECNSQVYHAYNSYGYGFSEGALKYLNRKNPEWTKAHMKLNFVILNVFFRDMAHMDYRQVQATSLTETLSDIGGNMGMFLGMSLITVTELSLFISKIGWIAFSKRRRDYLYNKKKREQVRHRQS</sequence>
<keyword evidence="6 14" id="KW-1133">Transmembrane helix</keyword>
<keyword evidence="11 13" id="KW-0739">Sodium transport</keyword>
<organism evidence="15 16">
    <name type="scientific">Oesophagostomum dentatum</name>
    <name type="common">Nodular worm</name>
    <dbReference type="NCBI Taxonomy" id="61180"/>
    <lineage>
        <taxon>Eukaryota</taxon>
        <taxon>Metazoa</taxon>
        <taxon>Ecdysozoa</taxon>
        <taxon>Nematoda</taxon>
        <taxon>Chromadorea</taxon>
        <taxon>Rhabditida</taxon>
        <taxon>Rhabditina</taxon>
        <taxon>Rhabditomorpha</taxon>
        <taxon>Strongyloidea</taxon>
        <taxon>Strongylidae</taxon>
        <taxon>Oesophagostomum</taxon>
    </lineage>
</organism>
<comment type="similarity">
    <text evidence="2 13">Belongs to the amiloride-sensitive sodium channel (TC 1.A.6) family.</text>
</comment>